<keyword evidence="2" id="KW-1185">Reference proteome</keyword>
<protein>
    <submittedName>
        <fullName evidence="1">13246_t:CDS:1</fullName>
    </submittedName>
</protein>
<accession>A0ACA9PHG9</accession>
<evidence type="ECO:0000313" key="2">
    <source>
        <dbReference type="Proteomes" id="UP000789366"/>
    </source>
</evidence>
<name>A0ACA9PHG9_9GLOM</name>
<dbReference type="Proteomes" id="UP000789366">
    <property type="component" value="Unassembled WGS sequence"/>
</dbReference>
<gene>
    <name evidence="1" type="ORF">SPELUC_LOCUS11574</name>
</gene>
<feature type="non-terminal residue" evidence="1">
    <location>
        <position position="127"/>
    </location>
</feature>
<dbReference type="EMBL" id="CAJVPW010024930">
    <property type="protein sequence ID" value="CAG8706803.1"/>
    <property type="molecule type" value="Genomic_DNA"/>
</dbReference>
<organism evidence="1 2">
    <name type="scientific">Cetraspora pellucida</name>
    <dbReference type="NCBI Taxonomy" id="1433469"/>
    <lineage>
        <taxon>Eukaryota</taxon>
        <taxon>Fungi</taxon>
        <taxon>Fungi incertae sedis</taxon>
        <taxon>Mucoromycota</taxon>
        <taxon>Glomeromycotina</taxon>
        <taxon>Glomeromycetes</taxon>
        <taxon>Diversisporales</taxon>
        <taxon>Gigasporaceae</taxon>
        <taxon>Cetraspora</taxon>
    </lineage>
</organism>
<comment type="caution">
    <text evidence="1">The sequence shown here is derived from an EMBL/GenBank/DDBJ whole genome shotgun (WGS) entry which is preliminary data.</text>
</comment>
<feature type="non-terminal residue" evidence="1">
    <location>
        <position position="1"/>
    </location>
</feature>
<sequence>DVCVAIDINICLVLNRLIGSEYDFSKCLTHTPGIPDFTCYYLVKSLILVIEAKRKHVLEDIKDQTFPDFYQADEKARMVIQQIYNYMEENELRYGILATYDNHWFLRREHAELWISKTLSLQSESPP</sequence>
<proteinExistence type="predicted"/>
<reference evidence="1" key="1">
    <citation type="submission" date="2021-06" db="EMBL/GenBank/DDBJ databases">
        <authorList>
            <person name="Kallberg Y."/>
            <person name="Tangrot J."/>
            <person name="Rosling A."/>
        </authorList>
    </citation>
    <scope>NUCLEOTIDE SEQUENCE</scope>
    <source>
        <strain evidence="1">28 12/20/2015</strain>
    </source>
</reference>
<evidence type="ECO:0000313" key="1">
    <source>
        <dbReference type="EMBL" id="CAG8706803.1"/>
    </source>
</evidence>